<gene>
    <name evidence="2" type="ORF">AD947_14760</name>
</gene>
<feature type="transmembrane region" description="Helical" evidence="1">
    <location>
        <begin position="112"/>
        <end position="133"/>
    </location>
</feature>
<protein>
    <recommendedName>
        <fullName evidence="4">Transmembrane protein</fullName>
    </recommendedName>
</protein>
<evidence type="ECO:0000256" key="1">
    <source>
        <dbReference type="SAM" id="Phobius"/>
    </source>
</evidence>
<feature type="transmembrane region" description="Helical" evidence="1">
    <location>
        <begin position="80"/>
        <end position="100"/>
    </location>
</feature>
<reference evidence="2 3" key="1">
    <citation type="submission" date="2015-06" db="EMBL/GenBank/DDBJ databases">
        <title>Improved classification and identification of acetic acid bacteria using matrix-assisted laser desorption/ionization time-of-flight mass spectrometry; Gluconobacter nephelii and Gluconobacter uchimurae are later heterotypic synonyms of Gluconobacter japonicus and Gluconobacter oxydans, respectively.</title>
        <authorList>
            <person name="Li L."/>
            <person name="Cleenwerck I."/>
            <person name="De Vuyst L."/>
            <person name="Vandamme P."/>
        </authorList>
    </citation>
    <scope>NUCLEOTIDE SEQUENCE [LARGE SCALE GENOMIC DNA]</scope>
    <source>
        <strain evidence="2 3">LMG 1663</strain>
    </source>
</reference>
<keyword evidence="1" id="KW-0472">Membrane</keyword>
<evidence type="ECO:0000313" key="2">
    <source>
        <dbReference type="EMBL" id="KXV55728.1"/>
    </source>
</evidence>
<dbReference type="AlphaFoldDB" id="A0A149TRE1"/>
<dbReference type="RefSeq" id="WP_061488891.1">
    <property type="nucleotide sequence ID" value="NZ_LHZT01000131.1"/>
</dbReference>
<accession>A0A149TRE1</accession>
<keyword evidence="1" id="KW-1133">Transmembrane helix</keyword>
<evidence type="ECO:0008006" key="4">
    <source>
        <dbReference type="Google" id="ProtNLM"/>
    </source>
</evidence>
<organism evidence="2 3">
    <name type="scientific">Acetobacter tropicalis</name>
    <dbReference type="NCBI Taxonomy" id="104102"/>
    <lineage>
        <taxon>Bacteria</taxon>
        <taxon>Pseudomonadati</taxon>
        <taxon>Pseudomonadota</taxon>
        <taxon>Alphaproteobacteria</taxon>
        <taxon>Acetobacterales</taxon>
        <taxon>Acetobacteraceae</taxon>
        <taxon>Acetobacter</taxon>
    </lineage>
</organism>
<keyword evidence="1" id="KW-0812">Transmembrane</keyword>
<dbReference type="OrthoDB" id="5195601at2"/>
<dbReference type="PATRIC" id="fig|104102.12.peg.3739"/>
<sequence length="158" mass="17225">MPRLIHPLAGVVALLTIATFWLSTVISELFLSRDVVIAVKTTIPWGFLLLVPALAATGGSGVFLSQGQRTGLVGTKFRRMPFIAANGILILIPSALFLAARAQAGLFDASFYGVQALELLAGATNITLLGLNFRDGLKLTQWRRKNELPRVLWRRKDP</sequence>
<name>A0A149TRE1_9PROT</name>
<evidence type="ECO:0000313" key="3">
    <source>
        <dbReference type="Proteomes" id="UP000075411"/>
    </source>
</evidence>
<proteinExistence type="predicted"/>
<comment type="caution">
    <text evidence="2">The sequence shown here is derived from an EMBL/GenBank/DDBJ whole genome shotgun (WGS) entry which is preliminary data.</text>
</comment>
<dbReference type="Proteomes" id="UP000075411">
    <property type="component" value="Unassembled WGS sequence"/>
</dbReference>
<feature type="transmembrane region" description="Helical" evidence="1">
    <location>
        <begin position="43"/>
        <end position="64"/>
    </location>
</feature>
<dbReference type="EMBL" id="LHZT01000131">
    <property type="protein sequence ID" value="KXV55728.1"/>
    <property type="molecule type" value="Genomic_DNA"/>
</dbReference>